<sequence length="361" mass="40158">MKIKKAILTGGGRATRLHPITTTINKHLLPLANKPMIFHAIEKAVEAGVEEIFINTNPGETDLENYIGDGGHWGIKIKFFEQTGGPQGIAHVVNEAKEFIGDEPFMFYLSDNIILGSIKPMFEEFESGNYDCMLALSEVPDPQRFGVPIFDENNKLIDVLEKPANPQNNFAVTGIYLYGPKLFFETFEKIEKSNRGEYEISSIHSHFLKNNKNVGYKEITGWWKDTGKINDMLIANRLLLEEMPEEEFINYGTADVDIEIMGKVHVGIGSRIAKGVVLKGPVIIGENCLLENCEIGPNTTIGPGCEIKQAKIKDSIILDNTLIDVDLDIRESLIGKNVRIIKKPTNEGGNMVIGDKTIVEI</sequence>
<dbReference type="NCBIfam" id="TIGR01208">
    <property type="entry name" value="rmlA_long"/>
    <property type="match status" value="1"/>
</dbReference>
<feature type="domain" description="Mannose-1-phosphate guanyltransferase C-terminal" evidence="2">
    <location>
        <begin position="279"/>
        <end position="357"/>
    </location>
</feature>
<accession>A0A2M7V8V6</accession>
<dbReference type="InterPro" id="IPR005908">
    <property type="entry name" value="G1P_thy_trans_l"/>
</dbReference>
<dbReference type="PANTHER" id="PTHR42883:SF2">
    <property type="entry name" value="THYMIDYLYLTRANSFERASE"/>
    <property type="match status" value="1"/>
</dbReference>
<dbReference type="EMBL" id="PFPL01000059">
    <property type="protein sequence ID" value="PIZ95247.1"/>
    <property type="molecule type" value="Genomic_DNA"/>
</dbReference>
<dbReference type="Pfam" id="PF25087">
    <property type="entry name" value="GMPPB_C"/>
    <property type="match status" value="1"/>
</dbReference>
<name>A0A2M7V8V6_9BACT</name>
<proteinExistence type="predicted"/>
<dbReference type="Gene3D" id="2.160.10.10">
    <property type="entry name" value="Hexapeptide repeat proteins"/>
    <property type="match status" value="1"/>
</dbReference>
<dbReference type="AlphaFoldDB" id="A0A2M7V8V6"/>
<dbReference type="SUPFAM" id="SSF53448">
    <property type="entry name" value="Nucleotide-diphospho-sugar transferases"/>
    <property type="match status" value="1"/>
</dbReference>
<evidence type="ECO:0000313" key="4">
    <source>
        <dbReference type="Proteomes" id="UP000231453"/>
    </source>
</evidence>
<dbReference type="Pfam" id="PF00483">
    <property type="entry name" value="NTP_transferase"/>
    <property type="match status" value="1"/>
</dbReference>
<dbReference type="InterPro" id="IPR005835">
    <property type="entry name" value="NTP_transferase_dom"/>
</dbReference>
<reference evidence="4" key="1">
    <citation type="submission" date="2017-09" db="EMBL/GenBank/DDBJ databases">
        <title>Depth-based differentiation of microbial function through sediment-hosted aquifers and enrichment of novel symbionts in the deep terrestrial subsurface.</title>
        <authorList>
            <person name="Probst A.J."/>
            <person name="Ladd B."/>
            <person name="Jarett J.K."/>
            <person name="Geller-Mcgrath D.E."/>
            <person name="Sieber C.M.K."/>
            <person name="Emerson J.B."/>
            <person name="Anantharaman K."/>
            <person name="Thomas B.C."/>
            <person name="Malmstrom R."/>
            <person name="Stieglmeier M."/>
            <person name="Klingl A."/>
            <person name="Woyke T."/>
            <person name="Ryan C.M."/>
            <person name="Banfield J.F."/>
        </authorList>
    </citation>
    <scope>NUCLEOTIDE SEQUENCE [LARGE SCALE GENOMIC DNA]</scope>
</reference>
<evidence type="ECO:0000259" key="2">
    <source>
        <dbReference type="Pfam" id="PF25087"/>
    </source>
</evidence>
<evidence type="ECO:0000313" key="3">
    <source>
        <dbReference type="EMBL" id="PIZ95247.1"/>
    </source>
</evidence>
<dbReference type="InterPro" id="IPR029044">
    <property type="entry name" value="Nucleotide-diphossugar_trans"/>
</dbReference>
<dbReference type="GO" id="GO:0016740">
    <property type="term" value="F:transferase activity"/>
    <property type="evidence" value="ECO:0007669"/>
    <property type="project" value="UniProtKB-KW"/>
</dbReference>
<dbReference type="PANTHER" id="PTHR42883">
    <property type="entry name" value="GLUCOSE-1-PHOSPHATE THYMIDYLTRANSFERASE"/>
    <property type="match status" value="1"/>
</dbReference>
<dbReference type="Proteomes" id="UP000231453">
    <property type="component" value="Unassembled WGS sequence"/>
</dbReference>
<feature type="domain" description="Nucleotidyl transferase" evidence="1">
    <location>
        <begin position="5"/>
        <end position="241"/>
    </location>
</feature>
<evidence type="ECO:0000259" key="1">
    <source>
        <dbReference type="Pfam" id="PF00483"/>
    </source>
</evidence>
<protein>
    <submittedName>
        <fullName evidence="3">Glucose-1-phosphate thymidylyltransferase</fullName>
    </submittedName>
</protein>
<comment type="caution">
    <text evidence="3">The sequence shown here is derived from an EMBL/GenBank/DDBJ whole genome shotgun (WGS) entry which is preliminary data.</text>
</comment>
<gene>
    <name evidence="3" type="ORF">COX80_04770</name>
</gene>
<dbReference type="InterPro" id="IPR056729">
    <property type="entry name" value="GMPPB_C"/>
</dbReference>
<dbReference type="Gene3D" id="3.90.550.10">
    <property type="entry name" value="Spore Coat Polysaccharide Biosynthesis Protein SpsA, Chain A"/>
    <property type="match status" value="1"/>
</dbReference>
<keyword evidence="3" id="KW-0808">Transferase</keyword>
<organism evidence="3 4">
    <name type="scientific">Candidatus Magasanikbacteria bacterium CG_4_10_14_0_2_um_filter_33_14</name>
    <dbReference type="NCBI Taxonomy" id="1974636"/>
    <lineage>
        <taxon>Bacteria</taxon>
        <taxon>Candidatus Magasanikiibacteriota</taxon>
    </lineage>
</organism>